<dbReference type="Pfam" id="PF00174">
    <property type="entry name" value="Oxidored_molyb"/>
    <property type="match status" value="1"/>
</dbReference>
<keyword evidence="3" id="KW-1185">Reference proteome</keyword>
<evidence type="ECO:0000259" key="1">
    <source>
        <dbReference type="Pfam" id="PF00174"/>
    </source>
</evidence>
<feature type="domain" description="Oxidoreductase molybdopterin-binding" evidence="1">
    <location>
        <begin position="75"/>
        <end position="221"/>
    </location>
</feature>
<dbReference type="Proteomes" id="UP001551695">
    <property type="component" value="Unassembled WGS sequence"/>
</dbReference>
<comment type="caution">
    <text evidence="2">The sequence shown here is derived from an EMBL/GenBank/DDBJ whole genome shotgun (WGS) entry which is preliminary data.</text>
</comment>
<evidence type="ECO:0000313" key="3">
    <source>
        <dbReference type="Proteomes" id="UP001551695"/>
    </source>
</evidence>
<name>A0ABV3FNY8_9NOCA</name>
<dbReference type="RefSeq" id="WP_109527049.1">
    <property type="nucleotide sequence ID" value="NZ_JBEXKW010000062.1"/>
</dbReference>
<reference evidence="2 3" key="1">
    <citation type="submission" date="2024-06" db="EMBL/GenBank/DDBJ databases">
        <title>The Natural Products Discovery Center: Release of the First 8490 Sequenced Strains for Exploring Actinobacteria Biosynthetic Diversity.</title>
        <authorList>
            <person name="Kalkreuter E."/>
            <person name="Kautsar S.A."/>
            <person name="Yang D."/>
            <person name="Bader C.D."/>
            <person name="Teijaro C.N."/>
            <person name="Fluegel L."/>
            <person name="Davis C.M."/>
            <person name="Simpson J.R."/>
            <person name="Lauterbach L."/>
            <person name="Steele A.D."/>
            <person name="Gui C."/>
            <person name="Meng S."/>
            <person name="Li G."/>
            <person name="Viehrig K."/>
            <person name="Ye F."/>
            <person name="Su P."/>
            <person name="Kiefer A.F."/>
            <person name="Nichols A."/>
            <person name="Cepeda A.J."/>
            <person name="Yan W."/>
            <person name="Fan B."/>
            <person name="Jiang Y."/>
            <person name="Adhikari A."/>
            <person name="Zheng C.-J."/>
            <person name="Schuster L."/>
            <person name="Cowan T.M."/>
            <person name="Smanski M.J."/>
            <person name="Chevrette M.G."/>
            <person name="De Carvalho L.P.S."/>
            <person name="Shen B."/>
        </authorList>
    </citation>
    <scope>NUCLEOTIDE SEQUENCE [LARGE SCALE GENOMIC DNA]</scope>
    <source>
        <strain evidence="2 3">NPDC050403</strain>
    </source>
</reference>
<dbReference type="InterPro" id="IPR036374">
    <property type="entry name" value="OxRdtase_Mopterin-bd_sf"/>
</dbReference>
<dbReference type="PANTHER" id="PTHR43032:SF4">
    <property type="entry name" value="OXIDOREDUCTASE MOLYBDOPTERIN-BINDING DOMAIN-CONTAINING PROTEIN"/>
    <property type="match status" value="1"/>
</dbReference>
<dbReference type="SUPFAM" id="SSF56524">
    <property type="entry name" value="Oxidoreductase molybdopterin-binding domain"/>
    <property type="match status" value="1"/>
</dbReference>
<proteinExistence type="predicted"/>
<organism evidence="2 3">
    <name type="scientific">Nocardia aurea</name>
    <dbReference type="NCBI Taxonomy" id="2144174"/>
    <lineage>
        <taxon>Bacteria</taxon>
        <taxon>Bacillati</taxon>
        <taxon>Actinomycetota</taxon>
        <taxon>Actinomycetes</taxon>
        <taxon>Mycobacteriales</taxon>
        <taxon>Nocardiaceae</taxon>
        <taxon>Nocardia</taxon>
    </lineage>
</organism>
<evidence type="ECO:0000313" key="2">
    <source>
        <dbReference type="EMBL" id="MEV0706921.1"/>
    </source>
</evidence>
<protein>
    <submittedName>
        <fullName evidence="2">Molybdopterin-dependent oxidoreductase</fullName>
    </submittedName>
</protein>
<gene>
    <name evidence="2" type="ORF">AB0I48_05090</name>
</gene>
<dbReference type="PANTHER" id="PTHR43032">
    <property type="entry name" value="PROTEIN-METHIONINE-SULFOXIDE REDUCTASE"/>
    <property type="match status" value="1"/>
</dbReference>
<dbReference type="Gene3D" id="3.90.420.10">
    <property type="entry name" value="Oxidoreductase, molybdopterin-binding domain"/>
    <property type="match status" value="1"/>
</dbReference>
<dbReference type="InterPro" id="IPR000572">
    <property type="entry name" value="OxRdtase_Mopterin-bd_dom"/>
</dbReference>
<sequence length="244" mass="26137">MAAAQDSDPDISGAPVGRRVILGLFAAGVAGVLGGATVQKGLSAVLGPIGNRDPTGLVGLIPVGDSFRFYSVTDSVPHRDAGNYRLDVTGLVGATRGYTLEELRAMPQTTLVRDFQCVTGWRVPEVRWSGVLLADLLDAAGVRDEARAVRFTSFDGEYTESLTLEQARRDDVLVALEMIDGPVTHDHGGPVRLYVAPMYGYKSLKWLSGIEVTAKVIPGYWEQNGYAVDGWVGRSNGRDDDPTG</sequence>
<dbReference type="EMBL" id="JBFAKC010000002">
    <property type="protein sequence ID" value="MEV0706921.1"/>
    <property type="molecule type" value="Genomic_DNA"/>
</dbReference>
<accession>A0ABV3FNY8</accession>